<evidence type="ECO:0000256" key="2">
    <source>
        <dbReference type="ARBA" id="ARBA00012282"/>
    </source>
</evidence>
<dbReference type="CDD" id="cd01948">
    <property type="entry name" value="EAL"/>
    <property type="match status" value="1"/>
</dbReference>
<keyword evidence="7 10" id="KW-1133">Transmembrane helix</keyword>
<dbReference type="InterPro" id="IPR050706">
    <property type="entry name" value="Cyclic-di-GMP_PDE-like"/>
</dbReference>
<dbReference type="SUPFAM" id="SSF141868">
    <property type="entry name" value="EAL domain-like"/>
    <property type="match status" value="1"/>
</dbReference>
<dbReference type="GO" id="GO:0005886">
    <property type="term" value="C:plasma membrane"/>
    <property type="evidence" value="ECO:0007669"/>
    <property type="project" value="UniProtKB-SubCell"/>
</dbReference>
<proteinExistence type="predicted"/>
<comment type="subcellular location">
    <subcellularLocation>
        <location evidence="1">Cell membrane</location>
        <topology evidence="1">Multi-pass membrane protein</topology>
    </subcellularLocation>
</comment>
<accession>A0A291E3U9</accession>
<dbReference type="Gene3D" id="3.20.20.450">
    <property type="entry name" value="EAL domain"/>
    <property type="match status" value="1"/>
</dbReference>
<dbReference type="PANTHER" id="PTHR33121:SF80">
    <property type="entry name" value="CYCLIC DI-GMP PHOSPHODIESTERASE PDEL"/>
    <property type="match status" value="1"/>
</dbReference>
<dbReference type="Pfam" id="PF00563">
    <property type="entry name" value="EAL"/>
    <property type="match status" value="1"/>
</dbReference>
<sequence>MKTRPSQMMYRIVLAVLVFLVSLAGTTTFLYLQTAHWVKNQQHDNMTRAQHQMDSLLAHVNQSVQSMRSLIGSPCTSPTVDELRRQLAITPNVGNIELAKSGEVYCSSLQGEVPPGTERKEERSLYLTASTPSLPGHPFVVFHLHEKGYGLYTSTDGYYIRSILESASELSPVALLTEQGWMAQDGIVHSSPFPHKQSALVQSKVYGYRLSSDIDTATLFSVFLKNGRVMMVIFFCLSAAAGVLSFLWSGRPRTPEKLLISAMKNRELHPYYQPIVRGDPAAPVGCEVLVRWLHKGELIPPDQFIPLAEETGLIFPLTRQLIIDVTDQLVMSYQTDRPFYVSINISARHLASPELEVDLDYFLTRAGSNIGLVLEITEREIINSDDRIRHNMERLRLRGVRFALDDFGTGYSSLETLHHTPVELIKIDRMFTSGIGNNALCNAIIGNIVDLAKRIGAGIIAEGVETEVQVAFLRQQGEIACQGYLFSKPLPWNAFIRWLDARDKVSGT</sequence>
<protein>
    <recommendedName>
        <fullName evidence="2">cyclic-guanylate-specific phosphodiesterase</fullName>
        <ecNumber evidence="2">3.1.4.52</ecNumber>
    </recommendedName>
</protein>
<dbReference type="SMART" id="SM00052">
    <property type="entry name" value="EAL"/>
    <property type="match status" value="1"/>
</dbReference>
<dbReference type="InterPro" id="IPR001633">
    <property type="entry name" value="EAL_dom"/>
</dbReference>
<dbReference type="AlphaFoldDB" id="A0A291E3U9"/>
<evidence type="ECO:0000256" key="10">
    <source>
        <dbReference type="SAM" id="Phobius"/>
    </source>
</evidence>
<organism evidence="12 13">
    <name type="scientific">Cedecea neteri</name>
    <dbReference type="NCBI Taxonomy" id="158822"/>
    <lineage>
        <taxon>Bacteria</taxon>
        <taxon>Pseudomonadati</taxon>
        <taxon>Pseudomonadota</taxon>
        <taxon>Gammaproteobacteria</taxon>
        <taxon>Enterobacterales</taxon>
        <taxon>Enterobacteriaceae</taxon>
        <taxon>Cedecea</taxon>
    </lineage>
</organism>
<dbReference type="PANTHER" id="PTHR33121">
    <property type="entry name" value="CYCLIC DI-GMP PHOSPHODIESTERASE PDEF"/>
    <property type="match status" value="1"/>
</dbReference>
<dbReference type="RefSeq" id="WP_061279040.1">
    <property type="nucleotide sequence ID" value="NZ_CP023525.1"/>
</dbReference>
<gene>
    <name evidence="12" type="ORF">CO704_21750</name>
</gene>
<keyword evidence="6" id="KW-0378">Hydrolase</keyword>
<feature type="transmembrane region" description="Helical" evidence="10">
    <location>
        <begin position="229"/>
        <end position="248"/>
    </location>
</feature>
<dbReference type="Pfam" id="PF12792">
    <property type="entry name" value="CSS-motif"/>
    <property type="match status" value="1"/>
</dbReference>
<dbReference type="Proteomes" id="UP000217979">
    <property type="component" value="Chromosome"/>
</dbReference>
<dbReference type="InterPro" id="IPR024744">
    <property type="entry name" value="CSS-motif_dom"/>
</dbReference>
<dbReference type="EC" id="3.1.4.52" evidence="2"/>
<evidence type="ECO:0000313" key="12">
    <source>
        <dbReference type="EMBL" id="ATF94528.1"/>
    </source>
</evidence>
<evidence type="ECO:0000313" key="13">
    <source>
        <dbReference type="Proteomes" id="UP000217979"/>
    </source>
</evidence>
<evidence type="ECO:0000256" key="8">
    <source>
        <dbReference type="ARBA" id="ARBA00023136"/>
    </source>
</evidence>
<dbReference type="InterPro" id="IPR035919">
    <property type="entry name" value="EAL_sf"/>
</dbReference>
<name>A0A291E3U9_9ENTR</name>
<evidence type="ECO:0000256" key="4">
    <source>
        <dbReference type="ARBA" id="ARBA00022636"/>
    </source>
</evidence>
<evidence type="ECO:0000256" key="7">
    <source>
        <dbReference type="ARBA" id="ARBA00022989"/>
    </source>
</evidence>
<dbReference type="GO" id="GO:0071111">
    <property type="term" value="F:cyclic-guanylate-specific phosphodiesterase activity"/>
    <property type="evidence" value="ECO:0007669"/>
    <property type="project" value="UniProtKB-EC"/>
</dbReference>
<reference evidence="12 13" key="1">
    <citation type="submission" date="2017-09" db="EMBL/GenBank/DDBJ databases">
        <title>FDA dAtabase for Regulatory Grade micrObial Sequences (FDA-ARGOS): Supporting development and validation of Infectious Disease Dx tests.</title>
        <authorList>
            <person name="Minogue T."/>
            <person name="Wolcott M."/>
            <person name="Wasieloski L."/>
            <person name="Aguilar W."/>
            <person name="Moore D."/>
            <person name="Tallon L."/>
            <person name="Sadzewicz L."/>
            <person name="Ott S."/>
            <person name="Zhao X."/>
            <person name="Nagaraj S."/>
            <person name="Vavikolanu K."/>
            <person name="Aluvathingal J."/>
            <person name="Nadendla S."/>
            <person name="Sichtig H."/>
        </authorList>
    </citation>
    <scope>NUCLEOTIDE SEQUENCE [LARGE SCALE GENOMIC DNA]</scope>
    <source>
        <strain evidence="12 13">FDAARGOS_392</strain>
    </source>
</reference>
<evidence type="ECO:0000256" key="9">
    <source>
        <dbReference type="ARBA" id="ARBA00034290"/>
    </source>
</evidence>
<keyword evidence="4" id="KW-0973">c-di-GMP</keyword>
<comment type="catalytic activity">
    <reaction evidence="9">
        <text>3',3'-c-di-GMP + H2O = 5'-phosphoguanylyl(3'-&gt;5')guanosine + H(+)</text>
        <dbReference type="Rhea" id="RHEA:24902"/>
        <dbReference type="ChEBI" id="CHEBI:15377"/>
        <dbReference type="ChEBI" id="CHEBI:15378"/>
        <dbReference type="ChEBI" id="CHEBI:58754"/>
        <dbReference type="ChEBI" id="CHEBI:58805"/>
        <dbReference type="EC" id="3.1.4.52"/>
    </reaction>
</comment>
<dbReference type="PROSITE" id="PS50883">
    <property type="entry name" value="EAL"/>
    <property type="match status" value="1"/>
</dbReference>
<keyword evidence="5 10" id="KW-0812">Transmembrane</keyword>
<evidence type="ECO:0000256" key="1">
    <source>
        <dbReference type="ARBA" id="ARBA00004651"/>
    </source>
</evidence>
<feature type="domain" description="EAL" evidence="11">
    <location>
        <begin position="252"/>
        <end position="503"/>
    </location>
</feature>
<evidence type="ECO:0000256" key="6">
    <source>
        <dbReference type="ARBA" id="ARBA00022801"/>
    </source>
</evidence>
<keyword evidence="8 10" id="KW-0472">Membrane</keyword>
<dbReference type="EMBL" id="CP023525">
    <property type="protein sequence ID" value="ATF94528.1"/>
    <property type="molecule type" value="Genomic_DNA"/>
</dbReference>
<evidence type="ECO:0000256" key="5">
    <source>
        <dbReference type="ARBA" id="ARBA00022692"/>
    </source>
</evidence>
<evidence type="ECO:0000259" key="11">
    <source>
        <dbReference type="PROSITE" id="PS50883"/>
    </source>
</evidence>
<keyword evidence="3" id="KW-1003">Cell membrane</keyword>
<evidence type="ECO:0000256" key="3">
    <source>
        <dbReference type="ARBA" id="ARBA00022475"/>
    </source>
</evidence>